<evidence type="ECO:0000313" key="1">
    <source>
        <dbReference type="EMBL" id="HJB58290.1"/>
    </source>
</evidence>
<dbReference type="AlphaFoldDB" id="A0A9D2S7G1"/>
<name>A0A9D2S7G1_9FIRM</name>
<organism evidence="1 2">
    <name type="scientific">Candidatus Faecalibacterium faecipullorum</name>
    <dbReference type="NCBI Taxonomy" id="2838578"/>
    <lineage>
        <taxon>Bacteria</taxon>
        <taxon>Bacillati</taxon>
        <taxon>Bacillota</taxon>
        <taxon>Clostridia</taxon>
        <taxon>Eubacteriales</taxon>
        <taxon>Oscillospiraceae</taxon>
        <taxon>Faecalibacterium</taxon>
    </lineage>
</organism>
<accession>A0A9D2S7G1</accession>
<evidence type="ECO:0000313" key="2">
    <source>
        <dbReference type="Proteomes" id="UP000824211"/>
    </source>
</evidence>
<reference evidence="1" key="2">
    <citation type="submission" date="2021-04" db="EMBL/GenBank/DDBJ databases">
        <authorList>
            <person name="Gilroy R."/>
        </authorList>
    </citation>
    <scope>NUCLEOTIDE SEQUENCE</scope>
    <source>
        <strain evidence="1">ChiHjej9B8-13557</strain>
    </source>
</reference>
<sequence>MMHIEITPRQVSGCTDFIPQPARLHLGSRNAQGVDTLSFALPEAWAGMSVSLHIQQDDGTLPAPLLLDSQGQVAVDRRLTAAAAGRWMLAATDGEGYTAYTLPGSYDTCETLPTDGDAAPPDDTLYEQFVAQVAASAAASTAAAGEAALSAGTAGDAAAQAAGAAGDAEAQAFAAEASADRAEAAALRAEAVAPEEGPVISVNSMGGRVQLDAYDVGALPLPAAAAAGSLLRVQSVDTATGELTTEAVPEADLTGFVRRTDLPTAQQAGPVKLGSGYGLALTAGGELRLAPAGADALAAMSDGWAPVTPALLPLAVKLALASAWDSAGWTDADRASARATLGAAEGEAVSAALEALETRVETLELKYGAEVTEHPFTADLAGLQNLTVTGIWDPDAARIAF</sequence>
<proteinExistence type="predicted"/>
<reference evidence="1" key="1">
    <citation type="journal article" date="2021" name="PeerJ">
        <title>Extensive microbial diversity within the chicken gut microbiome revealed by metagenomics and culture.</title>
        <authorList>
            <person name="Gilroy R."/>
            <person name="Ravi A."/>
            <person name="Getino M."/>
            <person name="Pursley I."/>
            <person name="Horton D.L."/>
            <person name="Alikhan N.F."/>
            <person name="Baker D."/>
            <person name="Gharbi K."/>
            <person name="Hall N."/>
            <person name="Watson M."/>
            <person name="Adriaenssens E.M."/>
            <person name="Foster-Nyarko E."/>
            <person name="Jarju S."/>
            <person name="Secka A."/>
            <person name="Antonio M."/>
            <person name="Oren A."/>
            <person name="Chaudhuri R.R."/>
            <person name="La Ragione R."/>
            <person name="Hildebrand F."/>
            <person name="Pallen M.J."/>
        </authorList>
    </citation>
    <scope>NUCLEOTIDE SEQUENCE</scope>
    <source>
        <strain evidence="1">ChiHjej9B8-13557</strain>
    </source>
</reference>
<gene>
    <name evidence="1" type="ORF">H9771_01290</name>
</gene>
<dbReference type="Proteomes" id="UP000824211">
    <property type="component" value="Unassembled WGS sequence"/>
</dbReference>
<protein>
    <submittedName>
        <fullName evidence="1">Uncharacterized protein</fullName>
    </submittedName>
</protein>
<comment type="caution">
    <text evidence="1">The sequence shown here is derived from an EMBL/GenBank/DDBJ whole genome shotgun (WGS) entry which is preliminary data.</text>
</comment>
<dbReference type="EMBL" id="DWXX01000024">
    <property type="protein sequence ID" value="HJB58290.1"/>
    <property type="molecule type" value="Genomic_DNA"/>
</dbReference>